<dbReference type="SUPFAM" id="SSF53098">
    <property type="entry name" value="Ribonuclease H-like"/>
    <property type="match status" value="1"/>
</dbReference>
<evidence type="ECO:0000313" key="3">
    <source>
        <dbReference type="EMBL" id="KAF4682568.1"/>
    </source>
</evidence>
<evidence type="ECO:0000259" key="2">
    <source>
        <dbReference type="PROSITE" id="PS50994"/>
    </source>
</evidence>
<accession>A0A7J6NF85</accession>
<gene>
    <name evidence="3" type="ORF">FOZ60_010411</name>
</gene>
<dbReference type="Gene3D" id="3.30.420.10">
    <property type="entry name" value="Ribonuclease H-like superfamily/Ribonuclease H"/>
    <property type="match status" value="1"/>
</dbReference>
<proteinExistence type="predicted"/>
<dbReference type="InterPro" id="IPR012337">
    <property type="entry name" value="RNaseH-like_sf"/>
</dbReference>
<dbReference type="InterPro" id="IPR001584">
    <property type="entry name" value="Integrase_cat-core"/>
</dbReference>
<dbReference type="GO" id="GO:0015074">
    <property type="term" value="P:DNA integration"/>
    <property type="evidence" value="ECO:0007669"/>
    <property type="project" value="InterPro"/>
</dbReference>
<dbReference type="PROSITE" id="PS50994">
    <property type="entry name" value="INTEGRASE"/>
    <property type="match status" value="1"/>
</dbReference>
<dbReference type="PANTHER" id="PTHR33050:SF7">
    <property type="entry name" value="RIBONUCLEASE H"/>
    <property type="match status" value="1"/>
</dbReference>
<dbReference type="InterPro" id="IPR043128">
    <property type="entry name" value="Rev_trsase/Diguanyl_cyclase"/>
</dbReference>
<evidence type="ECO:0000256" key="1">
    <source>
        <dbReference type="SAM" id="MobiDB-lite"/>
    </source>
</evidence>
<dbReference type="InterPro" id="IPR036397">
    <property type="entry name" value="RNaseH_sf"/>
</dbReference>
<dbReference type="SUPFAM" id="SSF56672">
    <property type="entry name" value="DNA/RNA polymerases"/>
    <property type="match status" value="1"/>
</dbReference>
<feature type="domain" description="Integrase catalytic" evidence="2">
    <location>
        <begin position="1314"/>
        <end position="1437"/>
    </location>
</feature>
<dbReference type="Gene3D" id="3.10.10.10">
    <property type="entry name" value="HIV Type 1 Reverse Transcriptase, subunit A, domain 1"/>
    <property type="match status" value="1"/>
</dbReference>
<name>A0A7J6NF85_PEROL</name>
<reference evidence="3 4" key="1">
    <citation type="submission" date="2020-04" db="EMBL/GenBank/DDBJ databases">
        <title>Perkinsus olseni comparative genomics.</title>
        <authorList>
            <person name="Bogema D.R."/>
        </authorList>
    </citation>
    <scope>NUCLEOTIDE SEQUENCE [LARGE SCALE GENOMIC DNA]</scope>
    <source>
        <strain evidence="3">00978-12</strain>
    </source>
</reference>
<dbReference type="PANTHER" id="PTHR33050">
    <property type="entry name" value="REVERSE TRANSCRIPTASE DOMAIN-CONTAINING PROTEIN"/>
    <property type="match status" value="1"/>
</dbReference>
<dbReference type="Proteomes" id="UP000541610">
    <property type="component" value="Unassembled WGS sequence"/>
</dbReference>
<dbReference type="GO" id="GO:0003676">
    <property type="term" value="F:nucleic acid binding"/>
    <property type="evidence" value="ECO:0007669"/>
    <property type="project" value="InterPro"/>
</dbReference>
<dbReference type="InterPro" id="IPR052055">
    <property type="entry name" value="Hepadnavirus_pol/RT"/>
</dbReference>
<feature type="region of interest" description="Disordered" evidence="1">
    <location>
        <begin position="215"/>
        <end position="240"/>
    </location>
</feature>
<organism evidence="3 4">
    <name type="scientific">Perkinsus olseni</name>
    <name type="common">Perkinsus atlanticus</name>
    <dbReference type="NCBI Taxonomy" id="32597"/>
    <lineage>
        <taxon>Eukaryota</taxon>
        <taxon>Sar</taxon>
        <taxon>Alveolata</taxon>
        <taxon>Perkinsozoa</taxon>
        <taxon>Perkinsea</taxon>
        <taxon>Perkinsida</taxon>
        <taxon>Perkinsidae</taxon>
        <taxon>Perkinsus</taxon>
    </lineage>
</organism>
<dbReference type="EMBL" id="JABANP010000422">
    <property type="protein sequence ID" value="KAF4682568.1"/>
    <property type="molecule type" value="Genomic_DNA"/>
</dbReference>
<dbReference type="Gene3D" id="3.30.70.270">
    <property type="match status" value="1"/>
</dbReference>
<protein>
    <recommendedName>
        <fullName evidence="2">Integrase catalytic domain-containing protein</fullName>
    </recommendedName>
</protein>
<comment type="caution">
    <text evidence="3">The sequence shown here is derived from an EMBL/GenBank/DDBJ whole genome shotgun (WGS) entry which is preliminary data.</text>
</comment>
<sequence length="1437" mass="160996">MRFPKLVDVFRLQAHINAFCRMLVEAGGGRFFKSGSSGGEAKFIPGRGIECSITIAFIETLENKDMHTTALESATDNDYQWQPVIDALVRKYARRTLLKLEYRKRLVGLQFPGVFQCDTFLNKVSTIYHLYESVYPGDASEMRFMIRTIVSRLPVELAQRTLDNIRSLYTTLSGSYVSEELSQDWETMLPLVSSTDEIPSVSDAIRTACRSSEDIQMLSGKSSRKIDSEGDPPRFMSRFGASSTPRLSAIKELRDVESNCASIFFGVGPAAGKPETVEDATEADYVYCGKNKKGKKYCVFGYMFVLMWSDEYRWIKKKLPSSESLSAISAERNPVPPEKLGNGDWRVKWYTSVVCDKKVSAIGSGFLRLQEEKSVVPVSFNVLAGSQGTSSRKQDPRRVLVGRQLIQTLGVKVLMPSAWLNYEEKKTTLGDLLVAQVYEDEEVSWSALPKGLEPLVPPSTDSSDVVLRVTEVEAKEIESILQGLPTGWTPVPRCPGFFFRYRRLLPVEIIDIPQQWMATELRFPDDVKHTRVGSYSATLFNKLSVTQKETFRRLVQEYLDKRWWVEVKDPCLYEGNPLTANVFMLGGGESKRKARLVCDFRSANGALSKVSSEVPDISATFTLLTILSPKVLLVGDFTAAFYHVRLWGVRVCLIAAFARYLSNRLTFGLSIGPGCLGASLNPPLDEFRSVFLSEVIRLFVDDYLIAGYSPEDAVRDLAYWISGLSALGQHTPLRKFYAAAGEKLRKILEDEFKKRGLLYTPVAQGRYLGVRFCFSREETEERLSFSCERSERSQKARAAIKQIIEEEVFTRRELFRLAGQIGFDPLGRHGVLRALADCLRSVAGSAGSTWDDRVSLRSAPYQAVYPLLIWVDDIYANEAGDCVHLVAPGPPEAGVICLRAASDSNLLGAGYVVNYLYGSEEILLREHCWRWKVAEGSWHSNRRELAALHKCLQAVADIVNGCKEYAKENNLHFDIVLLTDNKPSSQWLSRSTFGGVSRSRALERRALDRLLSACAEECHDIRHQVPGTSIRVEHVEGSQNEHPDRLSRIFYRQCGTIDGRKVVIGDLLNTTEVVDDEAVAMGDTSCVEKTFVVHDPVQWVQEGVNSPASAVMVTDTVCSLTSVCAQRDDGTGYGLAERWAADSYDVDSILRKVRLMKTILRRWLGDARRAPRQEASSITEYDVEGDVKIIARSAQACLKNKARERFLRGGSPMVEEDGILYFQLGSATGKPFKQIYIPVECRCLRKTILHDGHRRCGHGGREATLATVDMFYFPSCGKELRALLYKCIPCRLNRAKLQRRSPPSMSKDEESLLLNEQPYWSVDVDVLHLSGYLKLLVVVCRATGHCTLVKLTKEDGPSVLKCLQKVQLQRGGLRYIYTDQASYFSSEQFAQDLVSTLGGSIQLLASFAPWEAGRSNRIHGIPDDGNFAPKSVEVTCF</sequence>
<evidence type="ECO:0000313" key="4">
    <source>
        <dbReference type="Proteomes" id="UP000541610"/>
    </source>
</evidence>
<dbReference type="InterPro" id="IPR043502">
    <property type="entry name" value="DNA/RNA_pol_sf"/>
</dbReference>
<dbReference type="OrthoDB" id="7462124at2759"/>